<gene>
    <name evidence="5" type="ORF">OU419_14560</name>
</gene>
<dbReference type="Pfam" id="PF12951">
    <property type="entry name" value="PATR"/>
    <property type="match status" value="12"/>
</dbReference>
<dbReference type="InterPro" id="IPR013425">
    <property type="entry name" value="Autotrns_rpt"/>
</dbReference>
<evidence type="ECO:0000259" key="4">
    <source>
        <dbReference type="PROSITE" id="PS51208"/>
    </source>
</evidence>
<dbReference type="NCBIfam" id="TIGR02601">
    <property type="entry name" value="autotrns_rpt"/>
    <property type="match status" value="12"/>
</dbReference>
<dbReference type="SUPFAM" id="SSF51126">
    <property type="entry name" value="Pectin lyase-like"/>
    <property type="match status" value="4"/>
</dbReference>
<dbReference type="Proteomes" id="UP001163624">
    <property type="component" value="Chromosome"/>
</dbReference>
<accession>A0ABY6ZQA2</accession>
<dbReference type="PROSITE" id="PS51208">
    <property type="entry name" value="AUTOTRANSPORTER"/>
    <property type="match status" value="1"/>
</dbReference>
<dbReference type="InterPro" id="IPR051551">
    <property type="entry name" value="Autotransporter_adhesion"/>
</dbReference>
<keyword evidence="1" id="KW-0732">Signal</keyword>
<keyword evidence="3" id="KW-0812">Transmembrane</keyword>
<dbReference type="RefSeq" id="WP_254476459.1">
    <property type="nucleotide sequence ID" value="NZ_CP113432.1"/>
</dbReference>
<evidence type="ECO:0000313" key="5">
    <source>
        <dbReference type="EMBL" id="WAI47003.1"/>
    </source>
</evidence>
<keyword evidence="6" id="KW-1185">Reference proteome</keyword>
<evidence type="ECO:0000256" key="1">
    <source>
        <dbReference type="ARBA" id="ARBA00022729"/>
    </source>
</evidence>
<dbReference type="Pfam" id="PF13018">
    <property type="entry name" value="ESPR"/>
    <property type="match status" value="1"/>
</dbReference>
<dbReference type="Gene3D" id="2.40.128.130">
    <property type="entry name" value="Autotransporter beta-domain"/>
    <property type="match status" value="1"/>
</dbReference>
<evidence type="ECO:0000313" key="6">
    <source>
        <dbReference type="Proteomes" id="UP001163624"/>
    </source>
</evidence>
<dbReference type="SMART" id="SM00869">
    <property type="entry name" value="Autotransporter"/>
    <property type="match status" value="1"/>
</dbReference>
<name>A0ABY6ZQA2_9PSED</name>
<reference evidence="5" key="1">
    <citation type="submission" date="2022-11" db="EMBL/GenBank/DDBJ databases">
        <title>Pseudomonas triclosanedens sp. nov., a triclosan degrader isolated from activated sludge.</title>
        <authorList>
            <person name="Yin Y."/>
            <person name="Lu Z."/>
        </authorList>
    </citation>
    <scope>NUCLEOTIDE SEQUENCE</scope>
    <source>
        <strain evidence="5">ZM23</strain>
    </source>
</reference>
<feature type="domain" description="Autotransporter" evidence="4">
    <location>
        <begin position="1805"/>
        <end position="2082"/>
    </location>
</feature>
<protein>
    <submittedName>
        <fullName evidence="5">Autotransporter domain-containing protein</fullName>
    </submittedName>
</protein>
<dbReference type="InterPro" id="IPR011050">
    <property type="entry name" value="Pectin_lyase_fold/virulence"/>
</dbReference>
<dbReference type="Pfam" id="PF03797">
    <property type="entry name" value="Autotransporter"/>
    <property type="match status" value="1"/>
</dbReference>
<keyword evidence="2" id="KW-0843">Virulence</keyword>
<dbReference type="PANTHER" id="PTHR35037:SF3">
    <property type="entry name" value="C-TERMINAL REGION OF AIDA-LIKE PROTEIN"/>
    <property type="match status" value="1"/>
</dbReference>
<keyword evidence="3" id="KW-1133">Transmembrane helix</keyword>
<dbReference type="InterPro" id="IPR005546">
    <property type="entry name" value="Autotransporte_beta"/>
</dbReference>
<dbReference type="SUPFAM" id="SSF103515">
    <property type="entry name" value="Autotransporter"/>
    <property type="match status" value="1"/>
</dbReference>
<evidence type="ECO:0000256" key="2">
    <source>
        <dbReference type="ARBA" id="ARBA00023026"/>
    </source>
</evidence>
<dbReference type="Gene3D" id="2.160.20.20">
    <property type="match status" value="1"/>
</dbReference>
<dbReference type="InterPro" id="IPR036709">
    <property type="entry name" value="Autotransporte_beta_dom_sf"/>
</dbReference>
<evidence type="ECO:0000256" key="3">
    <source>
        <dbReference type="SAM" id="Phobius"/>
    </source>
</evidence>
<keyword evidence="3" id="KW-0472">Membrane</keyword>
<dbReference type="InterPro" id="IPR006315">
    <property type="entry name" value="OM_autotransptr_brl_dom"/>
</dbReference>
<dbReference type="NCBIfam" id="TIGR01414">
    <property type="entry name" value="autotrans_barl"/>
    <property type="match status" value="1"/>
</dbReference>
<organism evidence="5 6">
    <name type="scientific">Pseudomonas triclosanedens</name>
    <dbReference type="NCBI Taxonomy" id="2961893"/>
    <lineage>
        <taxon>Bacteria</taxon>
        <taxon>Pseudomonadati</taxon>
        <taxon>Pseudomonadota</taxon>
        <taxon>Gammaproteobacteria</taxon>
        <taxon>Pseudomonadales</taxon>
        <taxon>Pseudomonadaceae</taxon>
        <taxon>Pseudomonas</taxon>
    </lineage>
</organism>
<sequence>MINHVFALVWNASMGCWTVTHEFSKRCRKGGRRRGKPTLPALLLGAASGLMVMLGSPAGAATLYWDGDMGMPNDSIVNGGAGIWDSSGSNWTTADGQINDYWRGDVAVFQGMPGIVTVDHTQGFTGLQFLVDGYRLQSGPAAQLAAFNGSGGTTEVSVADGATASIDVNIIGGGLINKLDTGTLVLSGANTYTGGTRLDGGTLSLGDNSAIGSGSLLTANGTTLDTITAVTLANPVNVSGNLTIGGSSALTLNGPVYGAGGLIKNGNADLVLNGRNLYSGNTVLNAGKLILGSGWALGYGALNAADGTTLDTNTAVILSNPVNLAGTLYIGGSADLTLSSLISGSGGLVKNGASTLTLSWTNAYAGATTVNAGTLNLTGRLSSSRVSINNGATLKGSGTIFGTLIIDSGGHLALSSGATLHAGSLLLNANSVLDTSLSRPSSTPLMIVDNSLVLDGTLNVSGLGGFGNGVYRLFDYSGTLVDNGLNVNSAPSGFGIGNLAVQTSIGNQVNLVVSAPTSNISFWDGSQVVPNGVVDGGNGTWSVNGNNWTDLDGIVNQTWAGDFGVFQGTAGTVQVDGQHVFTGLQFSADGYSLVKGTAGQLTAVNGSSGTTAVRVDPGVTATIGVDINGSGTLAKLDSGTLVLNGANSYTGGTRLDGGALTVGSNTALGTGVLTAASGTQLDSNTSVTLGNPVTLNGNLSVLGSNNLSLNGSISGPGGLIKNGSATLTLGGNNTFLGPVALNAGGLILGADTALGTSSLNVADGTTLDASTVVFVSNGLTLAGNLDIAGSKSLFLAGRITGTGGLTKDGGANLAILASNTYSGNTRLNAGTLTLGNNSALGRGSLVVDGGSTLDTVTDLTVGNAVVLNAELLCASNDSLTLGGVISGAGRLYKYGMGNLTLNGANNYQGGTSLTAGTLTLGSSGALGTGLLAVAGNSTLKTNNPLALANDINLLYDTDLTVSNSSNLTLAGSLMGIGTLNKTGTGNLTLEGSNTFSGALDVQAGSVSVVGNSALANNAKVNLQSITGLYLNGSAYLGSLSGSGDVWTTVGNTLGIGGSDLDTTFNGQIYGNGDLLKLGLGTLTLGSGNSLTGNTTVDSGTLKVNGTLNSANVQVNLGSTLTGNGTLTGNVTVANRGHLALSSGNTLTMGSLTLNNASRLDVDLGAPITGGGPALLATTGNLTLDGTLNISDLGGFGSGVYRLANYSGNLTDNGLLIGSVPGSVVPSELEVQTVLANQVNLLVSAPGVIVQIWDGSQPIANGAIDGGSGTWASGTSNWTNVDGTVNRNWADSFAVFQGSAGTVTVDGAQTLSGLQFASDGYTLNAGSGGVLNAVNGAEGYTAVRVDPNASATLNVAIQGNATLAKLDSGTLVLNGANTYTGGTLLKGGKLVLGNSGALGSGSLTASGSASLDSSAALTLNNAVTLDGELGLAGSHDLTLAGVISGNGSLTKQGSSSLTLSGDNTFSGALNILGGSLALTGTNALGNTTLNIGDTAAVRVGGALTLEALNGSGDLLLGTGNDLRVGSNDADSTFGGNLSGGGSLSKTGSGKLVLNGQSAIGGGTHVEAGSLVVGGAAGSSAQLASDVQVDSGAMIGGHGTILGDVNLLSGATLNPGNSIGTLHVDGDVNLAAGSTLEIEASPDGSSDKLISTGTVNLGGARLSVLAGAGNWLPSTQYGIVQAAALDGTFSEITSNLAFLTPEVTYSATGVELTLARNEVSFVSVGRTSNQRATAAAVDTLGSGSLYDAVSTLSAKQAQAAYDNLSGELHASTQGALFDDSHYVRDAIGQRLRAAQGRAPAEGVLHSDADSGITFWLQGYGGWGSSDGNSNAAGLDHDSRGTLFGIDLPVGDNWRVGVAAGYGTSDLDVDARSSTAEIDSTSLTFYAAGQWDAINLRLGASHAWNDIDSSRHVRVDGLAEHDKASYDARTTQVFGELGYAVSAADFILEPFAGLARVKVDSDSFKEHGGSTALRGDDEQDSLTYGTLGLHASTALTTLGSVPLALQGTLGWQHAFDDLDPDRRMSFAGSSDFTVRGTPVAQDTALAQLSMTAQVAADTTVDLGYSGQFGDGYRDSGVRLGLNMSF</sequence>
<dbReference type="EMBL" id="CP113432">
    <property type="protein sequence ID" value="WAI47003.1"/>
    <property type="molecule type" value="Genomic_DNA"/>
</dbReference>
<feature type="transmembrane region" description="Helical" evidence="3">
    <location>
        <begin position="41"/>
        <end position="65"/>
    </location>
</feature>
<proteinExistence type="predicted"/>
<dbReference type="InterPro" id="IPR024973">
    <property type="entry name" value="ESPR"/>
</dbReference>
<dbReference type="PANTHER" id="PTHR35037">
    <property type="entry name" value="C-TERMINAL REGION OF AIDA-LIKE PROTEIN"/>
    <property type="match status" value="1"/>
</dbReference>
<dbReference type="InterPro" id="IPR012332">
    <property type="entry name" value="Autotransporter_pectin_lyase_C"/>
</dbReference>